<comment type="similarity">
    <text evidence="1">Belongs to the RelE toxin family.</text>
</comment>
<evidence type="ECO:0000256" key="1">
    <source>
        <dbReference type="ARBA" id="ARBA00006226"/>
    </source>
</evidence>
<keyword evidence="4" id="KW-1185">Reference proteome</keyword>
<name>A0A7K1SS76_9SPHI</name>
<comment type="caution">
    <text evidence="3">The sequence shown here is derived from an EMBL/GenBank/DDBJ whole genome shotgun (WGS) entry which is preliminary data.</text>
</comment>
<dbReference type="InterPro" id="IPR007712">
    <property type="entry name" value="RelE/ParE_toxin"/>
</dbReference>
<dbReference type="RefSeq" id="WP_157563094.1">
    <property type="nucleotide sequence ID" value="NZ_WPIK01000001.1"/>
</dbReference>
<proteinExistence type="inferred from homology"/>
<dbReference type="Pfam" id="PF05016">
    <property type="entry name" value="ParE_toxin"/>
    <property type="match status" value="1"/>
</dbReference>
<evidence type="ECO:0000313" key="4">
    <source>
        <dbReference type="Proteomes" id="UP000462014"/>
    </source>
</evidence>
<dbReference type="InterPro" id="IPR051803">
    <property type="entry name" value="TA_system_RelE-like_toxin"/>
</dbReference>
<organism evidence="3 4">
    <name type="scientific">Mucilaginibacter arboris</name>
    <dbReference type="NCBI Taxonomy" id="2682090"/>
    <lineage>
        <taxon>Bacteria</taxon>
        <taxon>Pseudomonadati</taxon>
        <taxon>Bacteroidota</taxon>
        <taxon>Sphingobacteriia</taxon>
        <taxon>Sphingobacteriales</taxon>
        <taxon>Sphingobacteriaceae</taxon>
        <taxon>Mucilaginibacter</taxon>
    </lineage>
</organism>
<evidence type="ECO:0000256" key="2">
    <source>
        <dbReference type="ARBA" id="ARBA00022649"/>
    </source>
</evidence>
<keyword evidence="2" id="KW-1277">Toxin-antitoxin system</keyword>
<accession>A0A7K1SS76</accession>
<protein>
    <submittedName>
        <fullName evidence="3">Type II toxin-antitoxin system RelE/ParE family toxin</fullName>
    </submittedName>
</protein>
<dbReference type="AlphaFoldDB" id="A0A7K1SS76"/>
<evidence type="ECO:0000313" key="3">
    <source>
        <dbReference type="EMBL" id="MVN20094.1"/>
    </source>
</evidence>
<reference evidence="3 4" key="1">
    <citation type="submission" date="2019-12" db="EMBL/GenBank/DDBJ databases">
        <title>Mucilaginibacter sp. HMF7410 genome sequencing and assembly.</title>
        <authorList>
            <person name="Kang H."/>
            <person name="Cha I."/>
            <person name="Kim H."/>
            <person name="Joh K."/>
        </authorList>
    </citation>
    <scope>NUCLEOTIDE SEQUENCE [LARGE SCALE GENOMIC DNA]</scope>
    <source>
        <strain evidence="3 4">HMF7410</strain>
    </source>
</reference>
<sequence length="97" mass="11700">MAKQIKWSVRANQDRLEILDYWIKRNQSNSYSIKLDSLFRENIELLAQIPALGKPTDFPNVRIKIVRDYSIFYRITDQFLEIITIWDSRRNPEKLKL</sequence>
<dbReference type="EMBL" id="WPIK01000001">
    <property type="protein sequence ID" value="MVN20094.1"/>
    <property type="molecule type" value="Genomic_DNA"/>
</dbReference>
<dbReference type="Gene3D" id="3.30.2310.20">
    <property type="entry name" value="RelE-like"/>
    <property type="match status" value="1"/>
</dbReference>
<dbReference type="Proteomes" id="UP000462014">
    <property type="component" value="Unassembled WGS sequence"/>
</dbReference>
<dbReference type="InterPro" id="IPR035093">
    <property type="entry name" value="RelE/ParE_toxin_dom_sf"/>
</dbReference>
<dbReference type="PANTHER" id="PTHR33755">
    <property type="entry name" value="TOXIN PARE1-RELATED"/>
    <property type="match status" value="1"/>
</dbReference>
<gene>
    <name evidence="3" type="ORF">GO621_00910</name>
</gene>